<evidence type="ECO:0000313" key="2">
    <source>
        <dbReference type="Proteomes" id="UP000001107"/>
    </source>
</evidence>
<dbReference type="eggNOG" id="arCOG01907">
    <property type="taxonomic scope" value="Archaea"/>
</dbReference>
<evidence type="ECO:0008006" key="3">
    <source>
        <dbReference type="Google" id="ProtNLM"/>
    </source>
</evidence>
<accession>A6USB8</accession>
<dbReference type="OrthoDB" id="7592at2157"/>
<name>A6USB8_METVS</name>
<reference evidence="1" key="1">
    <citation type="submission" date="2007-06" db="EMBL/GenBank/DDBJ databases">
        <title>Complete sequence of Methanococcus vannielii SB.</title>
        <authorList>
            <consortium name="US DOE Joint Genome Institute"/>
            <person name="Copeland A."/>
            <person name="Lucas S."/>
            <person name="Lapidus A."/>
            <person name="Barry K."/>
            <person name="Glavina del Rio T."/>
            <person name="Dalin E."/>
            <person name="Tice H."/>
            <person name="Pitluck S."/>
            <person name="Chain P."/>
            <person name="Malfatti S."/>
            <person name="Shin M."/>
            <person name="Vergez L."/>
            <person name="Schmutz J."/>
            <person name="Larimer F."/>
            <person name="Land M."/>
            <person name="Hauser L."/>
            <person name="Kyrpides N."/>
            <person name="Anderson I."/>
            <person name="Sieprawska-Lupa M."/>
            <person name="Whitman W.B."/>
            <person name="Richardson P."/>
        </authorList>
    </citation>
    <scope>NUCLEOTIDE SEQUENCE [LARGE SCALE GENOMIC DNA]</scope>
    <source>
        <strain evidence="1">SB</strain>
    </source>
</reference>
<dbReference type="RefSeq" id="WP_012066304.1">
    <property type="nucleotide sequence ID" value="NC_009634.1"/>
</dbReference>
<sequence length="221" mass="23633">MSEYDFEIICKPSYSLLKFKLNNQEIMTETGSMVYMDPKISIETSAKGGVLGVLKRAVVGESVFMNKLKGNGVLALAPACSGDIAHHELNGTLYASSGAYLASSPHLSIDTKFGGTKTFFGGQGLFLMKIEGKGDVFLSAYGALEEIELNNESIIVDNGHLVAFTSGLEYSLGKLGGLKSALLGGEGLVYTFKGTGKVYIQTRNIQSFVGFISPYLPKTSQ</sequence>
<gene>
    <name evidence="1" type="ordered locus">Mevan_1496</name>
</gene>
<keyword evidence="2" id="KW-1185">Reference proteome</keyword>
<evidence type="ECO:0000313" key="1">
    <source>
        <dbReference type="EMBL" id="ABR55390.1"/>
    </source>
</evidence>
<dbReference type="AlphaFoldDB" id="A6USB8"/>
<dbReference type="PANTHER" id="PTHR43657:SF1">
    <property type="entry name" value="ALTERED INHERITANCE OF MITOCHONDRIA PROTEIN 24, MITOCHONDRIAL"/>
    <property type="match status" value="1"/>
</dbReference>
<proteinExistence type="predicted"/>
<dbReference type="KEGG" id="mvn:Mevan_1496"/>
<dbReference type="Pfam" id="PF01987">
    <property type="entry name" value="AIM24"/>
    <property type="match status" value="1"/>
</dbReference>
<dbReference type="PANTHER" id="PTHR43657">
    <property type="entry name" value="TRYPTOPHAN RNA-BINDING ATTENUATOR PROTEIN-LIKE PROTEIN"/>
    <property type="match status" value="1"/>
</dbReference>
<protein>
    <recommendedName>
        <fullName evidence="3">TIGR00266 family protein</fullName>
    </recommendedName>
</protein>
<dbReference type="InterPro" id="IPR016031">
    <property type="entry name" value="Trp_RNA-bd_attenuator-like_dom"/>
</dbReference>
<dbReference type="GeneID" id="5325180"/>
<dbReference type="STRING" id="406327.Mevan_1496"/>
<dbReference type="NCBIfam" id="TIGR00266">
    <property type="entry name" value="TIGR00266 family protein"/>
    <property type="match status" value="1"/>
</dbReference>
<dbReference type="InterPro" id="IPR036983">
    <property type="entry name" value="AIM24_sf"/>
</dbReference>
<dbReference type="Proteomes" id="UP000001107">
    <property type="component" value="Chromosome"/>
</dbReference>
<dbReference type="EMBL" id="CP000742">
    <property type="protein sequence ID" value="ABR55390.1"/>
    <property type="molecule type" value="Genomic_DNA"/>
</dbReference>
<dbReference type="SUPFAM" id="SSF51219">
    <property type="entry name" value="TRAP-like"/>
    <property type="match status" value="1"/>
</dbReference>
<dbReference type="Gene3D" id="3.60.160.10">
    <property type="entry name" value="Mitochondrial biogenesis AIM24"/>
    <property type="match status" value="1"/>
</dbReference>
<dbReference type="InterPro" id="IPR002838">
    <property type="entry name" value="AIM24"/>
</dbReference>
<dbReference type="HOGENOM" id="CLU_040551_4_1_2"/>
<organism evidence="1 2">
    <name type="scientific">Methanococcus vannielii (strain ATCC 35089 / DSM 1224 / JCM 13029 / OCM 148 / SB)</name>
    <dbReference type="NCBI Taxonomy" id="406327"/>
    <lineage>
        <taxon>Archaea</taxon>
        <taxon>Methanobacteriati</taxon>
        <taxon>Methanobacteriota</taxon>
        <taxon>Methanomada group</taxon>
        <taxon>Methanococci</taxon>
        <taxon>Methanococcales</taxon>
        <taxon>Methanococcaceae</taxon>
        <taxon>Methanococcus</taxon>
    </lineage>
</organism>